<proteinExistence type="inferred from homology"/>
<keyword evidence="1" id="KW-0539">Nucleus</keyword>
<dbReference type="GO" id="GO:0003688">
    <property type="term" value="F:DNA replication origin binding"/>
    <property type="evidence" value="ECO:0007669"/>
    <property type="project" value="UniProtKB-UniRule"/>
</dbReference>
<keyword evidence="5" id="KW-1185">Reference proteome</keyword>
<dbReference type="PANTHER" id="PTHR14052:SF0">
    <property type="entry name" value="ORIGIN RECOGNITION COMPLEX SUBUNIT 2"/>
    <property type="match status" value="1"/>
</dbReference>
<dbReference type="Proteomes" id="UP000734854">
    <property type="component" value="Unassembled WGS sequence"/>
</dbReference>
<dbReference type="Pfam" id="PF04571">
    <property type="entry name" value="Lipin_N"/>
    <property type="match status" value="1"/>
</dbReference>
<dbReference type="GO" id="GO:0006260">
    <property type="term" value="P:DNA replication"/>
    <property type="evidence" value="ECO:0007669"/>
    <property type="project" value="UniProtKB-UniRule"/>
</dbReference>
<dbReference type="InterPro" id="IPR056772">
    <property type="entry name" value="RecA-like_ORC2"/>
</dbReference>
<comment type="subcellular location">
    <subcellularLocation>
        <location evidence="1">Nucleus</location>
    </subcellularLocation>
</comment>
<gene>
    <name evidence="4" type="ORF">ZIOFF_066007</name>
</gene>
<protein>
    <recommendedName>
        <fullName evidence="1">Origin recognition complex subunit 2</fullName>
    </recommendedName>
</protein>
<sequence>MKEKLVKISVNGVEAGFNMYLDHKGEAFFLRDAEDGEQEFFMSPPTSGDETEGRTKNDQFEKTQSFYVEGGQKEMVTQSTSDSSGCEVRGPTVRCTAPPAGARTCLVEKMDVGVHEMTMEDEEDDFMLSRNYFLAKEIGNSSRKKSSQKHIVDINHVDEQVLRKEVFDIPVKHENEIQHLTKSYRNLYPKWHFELRCGFGLLMYGFGSKKALLEDFASTSLTDFGVVVINGYLPSNNLKKALITLAEVLSDQLKHERKSSTRSKSNTEHTFSSLSIEDLLSFLNVQLPQDNNCFVCVIIHNIDGPSLRDPDSQQYLAQLASCSRVRMVASIDHVNAPLCKFWLTCISYLTV</sequence>
<evidence type="ECO:0000313" key="5">
    <source>
        <dbReference type="Proteomes" id="UP000734854"/>
    </source>
</evidence>
<evidence type="ECO:0000256" key="1">
    <source>
        <dbReference type="RuleBase" id="RU368084"/>
    </source>
</evidence>
<evidence type="ECO:0000259" key="2">
    <source>
        <dbReference type="Pfam" id="PF04084"/>
    </source>
</evidence>
<comment type="caution">
    <text evidence="4">The sequence shown here is derived from an EMBL/GenBank/DDBJ whole genome shotgun (WGS) entry which is preliminary data.</text>
</comment>
<dbReference type="InterPro" id="IPR007651">
    <property type="entry name" value="Lipin_N"/>
</dbReference>
<dbReference type="GO" id="GO:0005664">
    <property type="term" value="C:nuclear origin of replication recognition complex"/>
    <property type="evidence" value="ECO:0007669"/>
    <property type="project" value="UniProtKB-UniRule"/>
</dbReference>
<feature type="domain" description="Origin recognition complex subunit 2 RecA-like" evidence="2">
    <location>
        <begin position="176"/>
        <end position="338"/>
    </location>
</feature>
<comment type="similarity">
    <text evidence="1">Belongs to the ORC2 family.</text>
</comment>
<evidence type="ECO:0000259" key="3">
    <source>
        <dbReference type="Pfam" id="PF04571"/>
    </source>
</evidence>
<feature type="domain" description="Lipin N-terminal" evidence="3">
    <location>
        <begin position="2"/>
        <end position="39"/>
    </location>
</feature>
<keyword evidence="1" id="KW-0235">DNA replication</keyword>
<dbReference type="AlphaFoldDB" id="A0A8J5K937"/>
<comment type="function">
    <text evidence="1">Component of the origin recognition complex (ORC) that binds origins of replication. DNA-binding is ATP-dependent. ORC is required to assemble the pre-replication complex necessary to initiate DNA replication.</text>
</comment>
<dbReference type="Pfam" id="PF04084">
    <property type="entry name" value="RecA-like_ORC2"/>
    <property type="match status" value="1"/>
</dbReference>
<reference evidence="4 5" key="1">
    <citation type="submission" date="2020-08" db="EMBL/GenBank/DDBJ databases">
        <title>Plant Genome Project.</title>
        <authorList>
            <person name="Zhang R.-G."/>
        </authorList>
    </citation>
    <scope>NUCLEOTIDE SEQUENCE [LARGE SCALE GENOMIC DNA]</scope>
    <source>
        <tissue evidence="4">Rhizome</tissue>
    </source>
</reference>
<dbReference type="InterPro" id="IPR007220">
    <property type="entry name" value="ORC2"/>
</dbReference>
<organism evidence="4 5">
    <name type="scientific">Zingiber officinale</name>
    <name type="common">Ginger</name>
    <name type="synonym">Amomum zingiber</name>
    <dbReference type="NCBI Taxonomy" id="94328"/>
    <lineage>
        <taxon>Eukaryota</taxon>
        <taxon>Viridiplantae</taxon>
        <taxon>Streptophyta</taxon>
        <taxon>Embryophyta</taxon>
        <taxon>Tracheophyta</taxon>
        <taxon>Spermatophyta</taxon>
        <taxon>Magnoliopsida</taxon>
        <taxon>Liliopsida</taxon>
        <taxon>Zingiberales</taxon>
        <taxon>Zingiberaceae</taxon>
        <taxon>Zingiber</taxon>
    </lineage>
</organism>
<dbReference type="PANTHER" id="PTHR14052">
    <property type="entry name" value="ORIGIN RECOGNITION COMPLEX SUBUNIT 2"/>
    <property type="match status" value="1"/>
</dbReference>
<name>A0A8J5K937_ZINOF</name>
<evidence type="ECO:0000313" key="4">
    <source>
        <dbReference type="EMBL" id="KAG6476760.1"/>
    </source>
</evidence>
<comment type="subunit">
    <text evidence="1">Component of the origin recognition complex (ORC).</text>
</comment>
<dbReference type="EMBL" id="JACMSC010000018">
    <property type="protein sequence ID" value="KAG6476760.1"/>
    <property type="molecule type" value="Genomic_DNA"/>
</dbReference>
<accession>A0A8J5K937</accession>